<dbReference type="PANTHER" id="PTHR44305">
    <property type="entry name" value="SI:DKEY-192D15.2-RELATED"/>
    <property type="match status" value="1"/>
</dbReference>
<dbReference type="Gene3D" id="1.10.510.10">
    <property type="entry name" value="Transferase(Phosphotransferase) domain 1"/>
    <property type="match status" value="1"/>
</dbReference>
<dbReference type="InterPro" id="IPR000719">
    <property type="entry name" value="Prot_kinase_dom"/>
</dbReference>
<protein>
    <recommendedName>
        <fullName evidence="3">Protein kinase domain-containing protein</fullName>
    </recommendedName>
</protein>
<accession>A0A194VPU4</accession>
<dbReference type="Proteomes" id="UP000078559">
    <property type="component" value="Chromosome 2"/>
</dbReference>
<dbReference type="GO" id="GO:0005524">
    <property type="term" value="F:ATP binding"/>
    <property type="evidence" value="ECO:0007669"/>
    <property type="project" value="UniProtKB-UniRule"/>
</dbReference>
<evidence type="ECO:0000313" key="4">
    <source>
        <dbReference type="EMBL" id="KUI66199.1"/>
    </source>
</evidence>
<feature type="region of interest" description="Disordered" evidence="2">
    <location>
        <begin position="223"/>
        <end position="243"/>
    </location>
</feature>
<keyword evidence="1" id="KW-0067">ATP-binding</keyword>
<dbReference type="EMBL" id="CM003099">
    <property type="protein sequence ID" value="KUI66199.1"/>
    <property type="molecule type" value="Genomic_DNA"/>
</dbReference>
<dbReference type="PANTHER" id="PTHR44305:SF2">
    <property type="entry name" value="SI:DKEY-192D15.2"/>
    <property type="match status" value="1"/>
</dbReference>
<dbReference type="AlphaFoldDB" id="A0A194VPU4"/>
<keyword evidence="1" id="KW-0547">Nucleotide-binding</keyword>
<sequence>MELLPPDIPLPPGPPSRIYSPRPSNPRRRLLDLKRNLIDRFAFFRLGLQEYLNYDDEGRRRIRQYILIPPNPGPWPGHPRSAPRQTIWAIRRPGVLARLFSRGEQGGSMRRAADRVGRTLRRDFRPARLRFRRRLGYGGFGAAFLFEMSDRDGSVLPVVVKAAISGRQRLRAMQKEEENFVIMAGAQHFVQRCVLQRIPDPGRPTGALNTLRGLFSRLGLRRNAPDRNDGNDHDDVDNANNPADRVQAARSLLDHRRDIIIMEYMSRGNLQSLITRLQGRDNKLSDRMLWLIFECLFKACIAMAYPLAFCPRDKNPWEDFVMLQDETAPTRSGRLPEAPLVHFDIDPQNALIGDFGLPGEDHDSVPIVKIADPGLSQVVDERFRRDEWKLWAHRTCGKADFYTPEQFTPEWDYKASKGLHDLSREQTAGNYQWWTNLFQVGCVMFCLVTQCSPPMPPVAKPYSYSAEDGSNDILNGYTYGMILYAGEYRSVDRRLRDLIARCLDHNPMERPEMRYLESVIDANVGRMDLRGRESDEELMRNAHMIFGEPP</sequence>
<reference evidence="4" key="1">
    <citation type="submission" date="2014-12" db="EMBL/GenBank/DDBJ databases">
        <title>Genome Sequence of Valsa Canker Pathogens Uncovers a Specific Adaption of Colonization on Woody Bark.</title>
        <authorList>
            <person name="Yin Z."/>
            <person name="Liu H."/>
            <person name="Gao X."/>
            <person name="Li Z."/>
            <person name="Song N."/>
            <person name="Ke X."/>
            <person name="Dai Q."/>
            <person name="Wu Y."/>
            <person name="Sun Y."/>
            <person name="Xu J.-R."/>
            <person name="Kang Z.K."/>
            <person name="Wang L."/>
            <person name="Huang L."/>
        </authorList>
    </citation>
    <scope>NUCLEOTIDE SEQUENCE [LARGE SCALE GENOMIC DNA]</scope>
    <source>
        <strain evidence="4">03-8</strain>
    </source>
</reference>
<feature type="compositionally biased region" description="Pro residues" evidence="2">
    <location>
        <begin position="1"/>
        <end position="15"/>
    </location>
</feature>
<feature type="domain" description="Protein kinase" evidence="3">
    <location>
        <begin position="129"/>
        <end position="524"/>
    </location>
</feature>
<dbReference type="SUPFAM" id="SSF56112">
    <property type="entry name" value="Protein kinase-like (PK-like)"/>
    <property type="match status" value="1"/>
</dbReference>
<organism evidence="4 5">
    <name type="scientific">Cytospora mali</name>
    <name type="common">Apple Valsa canker fungus</name>
    <name type="synonym">Valsa mali</name>
    <dbReference type="NCBI Taxonomy" id="578113"/>
    <lineage>
        <taxon>Eukaryota</taxon>
        <taxon>Fungi</taxon>
        <taxon>Dikarya</taxon>
        <taxon>Ascomycota</taxon>
        <taxon>Pezizomycotina</taxon>
        <taxon>Sordariomycetes</taxon>
        <taxon>Sordariomycetidae</taxon>
        <taxon>Diaporthales</taxon>
        <taxon>Cytosporaceae</taxon>
        <taxon>Cytospora</taxon>
    </lineage>
</organism>
<feature type="region of interest" description="Disordered" evidence="2">
    <location>
        <begin position="1"/>
        <end position="25"/>
    </location>
</feature>
<keyword evidence="5" id="KW-1185">Reference proteome</keyword>
<dbReference type="GO" id="GO:0004672">
    <property type="term" value="F:protein kinase activity"/>
    <property type="evidence" value="ECO:0007669"/>
    <property type="project" value="InterPro"/>
</dbReference>
<dbReference type="PROSITE" id="PS50011">
    <property type="entry name" value="PROTEIN_KINASE_DOM"/>
    <property type="match status" value="1"/>
</dbReference>
<dbReference type="OrthoDB" id="4062651at2759"/>
<dbReference type="SMART" id="SM00220">
    <property type="entry name" value="S_TKc"/>
    <property type="match status" value="1"/>
</dbReference>
<evidence type="ECO:0000256" key="2">
    <source>
        <dbReference type="SAM" id="MobiDB-lite"/>
    </source>
</evidence>
<proteinExistence type="predicted"/>
<dbReference type="InterPro" id="IPR017441">
    <property type="entry name" value="Protein_kinase_ATP_BS"/>
</dbReference>
<evidence type="ECO:0000259" key="3">
    <source>
        <dbReference type="PROSITE" id="PS50011"/>
    </source>
</evidence>
<evidence type="ECO:0000256" key="1">
    <source>
        <dbReference type="PROSITE-ProRule" id="PRU10141"/>
    </source>
</evidence>
<gene>
    <name evidence="4" type="ORF">VM1G_02409</name>
</gene>
<dbReference type="InterPro" id="IPR011009">
    <property type="entry name" value="Kinase-like_dom_sf"/>
</dbReference>
<feature type="binding site" evidence="1">
    <location>
        <position position="161"/>
    </location>
    <ligand>
        <name>ATP</name>
        <dbReference type="ChEBI" id="CHEBI:30616"/>
    </ligand>
</feature>
<dbReference type="InterPro" id="IPR053083">
    <property type="entry name" value="TF_kinase-domain_protein"/>
</dbReference>
<name>A0A194VPU4_CYTMA</name>
<feature type="compositionally biased region" description="Basic and acidic residues" evidence="2">
    <location>
        <begin position="223"/>
        <end position="233"/>
    </location>
</feature>
<evidence type="ECO:0000313" key="5">
    <source>
        <dbReference type="Proteomes" id="UP000078559"/>
    </source>
</evidence>
<dbReference type="PROSITE" id="PS00107">
    <property type="entry name" value="PROTEIN_KINASE_ATP"/>
    <property type="match status" value="1"/>
</dbReference>